<feature type="transmembrane region" description="Helical" evidence="1">
    <location>
        <begin position="58"/>
        <end position="79"/>
    </location>
</feature>
<keyword evidence="4" id="KW-1185">Reference proteome</keyword>
<evidence type="ECO:0000259" key="2">
    <source>
        <dbReference type="Pfam" id="PF20151"/>
    </source>
</evidence>
<dbReference type="OrthoDB" id="2638860at2759"/>
<dbReference type="AlphaFoldDB" id="A0A4V4HFU2"/>
<dbReference type="InterPro" id="IPR045340">
    <property type="entry name" value="DUF6533"/>
</dbReference>
<evidence type="ECO:0000256" key="1">
    <source>
        <dbReference type="SAM" id="Phobius"/>
    </source>
</evidence>
<accession>A0A4V4HFU2</accession>
<dbReference type="Proteomes" id="UP000297245">
    <property type="component" value="Unassembled WGS sequence"/>
</dbReference>
<keyword evidence="1" id="KW-0472">Membrane</keyword>
<reference evidence="3 4" key="1">
    <citation type="journal article" date="2019" name="Nat. Ecol. Evol.">
        <title>Megaphylogeny resolves global patterns of mushroom evolution.</title>
        <authorList>
            <person name="Varga T."/>
            <person name="Krizsan K."/>
            <person name="Foldi C."/>
            <person name="Dima B."/>
            <person name="Sanchez-Garcia M."/>
            <person name="Sanchez-Ramirez S."/>
            <person name="Szollosi G.J."/>
            <person name="Szarkandi J.G."/>
            <person name="Papp V."/>
            <person name="Albert L."/>
            <person name="Andreopoulos W."/>
            <person name="Angelini C."/>
            <person name="Antonin V."/>
            <person name="Barry K.W."/>
            <person name="Bougher N.L."/>
            <person name="Buchanan P."/>
            <person name="Buyck B."/>
            <person name="Bense V."/>
            <person name="Catcheside P."/>
            <person name="Chovatia M."/>
            <person name="Cooper J."/>
            <person name="Damon W."/>
            <person name="Desjardin D."/>
            <person name="Finy P."/>
            <person name="Geml J."/>
            <person name="Haridas S."/>
            <person name="Hughes K."/>
            <person name="Justo A."/>
            <person name="Karasinski D."/>
            <person name="Kautmanova I."/>
            <person name="Kiss B."/>
            <person name="Kocsube S."/>
            <person name="Kotiranta H."/>
            <person name="LaButti K.M."/>
            <person name="Lechner B.E."/>
            <person name="Liimatainen K."/>
            <person name="Lipzen A."/>
            <person name="Lukacs Z."/>
            <person name="Mihaltcheva S."/>
            <person name="Morgado L.N."/>
            <person name="Niskanen T."/>
            <person name="Noordeloos M.E."/>
            <person name="Ohm R.A."/>
            <person name="Ortiz-Santana B."/>
            <person name="Ovrebo C."/>
            <person name="Racz N."/>
            <person name="Riley R."/>
            <person name="Savchenko A."/>
            <person name="Shiryaev A."/>
            <person name="Soop K."/>
            <person name="Spirin V."/>
            <person name="Szebenyi C."/>
            <person name="Tomsovsky M."/>
            <person name="Tulloss R.E."/>
            <person name="Uehling J."/>
            <person name="Grigoriev I.V."/>
            <person name="Vagvolgyi C."/>
            <person name="Papp T."/>
            <person name="Martin F.M."/>
            <person name="Miettinen O."/>
            <person name="Hibbett D.S."/>
            <person name="Nagy L.G."/>
        </authorList>
    </citation>
    <scope>NUCLEOTIDE SEQUENCE [LARGE SCALE GENOMIC DNA]</scope>
    <source>
        <strain evidence="3 4">CBS 962.96</strain>
    </source>
</reference>
<dbReference type="Pfam" id="PF20151">
    <property type="entry name" value="DUF6533"/>
    <property type="match status" value="1"/>
</dbReference>
<feature type="transmembrane region" description="Helical" evidence="1">
    <location>
        <begin position="91"/>
        <end position="116"/>
    </location>
</feature>
<gene>
    <name evidence="3" type="ORF">K435DRAFT_664735</name>
</gene>
<protein>
    <recommendedName>
        <fullName evidence="2">DUF6533 domain-containing protein</fullName>
    </recommendedName>
</protein>
<evidence type="ECO:0000313" key="3">
    <source>
        <dbReference type="EMBL" id="THU96295.1"/>
    </source>
</evidence>
<proteinExistence type="predicted"/>
<feature type="domain" description="DUF6533" evidence="2">
    <location>
        <begin position="1"/>
        <end position="37"/>
    </location>
</feature>
<organism evidence="3 4">
    <name type="scientific">Dendrothele bispora (strain CBS 962.96)</name>
    <dbReference type="NCBI Taxonomy" id="1314807"/>
    <lineage>
        <taxon>Eukaryota</taxon>
        <taxon>Fungi</taxon>
        <taxon>Dikarya</taxon>
        <taxon>Basidiomycota</taxon>
        <taxon>Agaricomycotina</taxon>
        <taxon>Agaricomycetes</taxon>
        <taxon>Agaricomycetidae</taxon>
        <taxon>Agaricales</taxon>
        <taxon>Agaricales incertae sedis</taxon>
        <taxon>Dendrothele</taxon>
    </lineage>
</organism>
<keyword evidence="1" id="KW-0812">Transmembrane</keyword>
<keyword evidence="1" id="KW-1133">Transmembrane helix</keyword>
<evidence type="ECO:0000313" key="4">
    <source>
        <dbReference type="Proteomes" id="UP000297245"/>
    </source>
</evidence>
<name>A0A4V4HFU2_DENBC</name>
<sequence>MLYDYFLTIDREIELIWFSDWNLVKVLYLIQRYLPFVDFLCHLDLEFLKVLQVVHRCFFLKFIRFGGIAILSIRTWAIWKNYRLVNFAIPVYFMGAWIACTVFSFIYTNSIGFIYAPFPGLTGCWAVSGDNYLLLGSWFMFFTFESGRHFFSGLSSEEK</sequence>
<dbReference type="EMBL" id="ML179180">
    <property type="protein sequence ID" value="THU96295.1"/>
    <property type="molecule type" value="Genomic_DNA"/>
</dbReference>